<dbReference type="RefSeq" id="WP_379930896.1">
    <property type="nucleotide sequence ID" value="NZ_JBHUMM010000043.1"/>
</dbReference>
<dbReference type="SUPFAM" id="SSF54637">
    <property type="entry name" value="Thioesterase/thiol ester dehydrase-isomerase"/>
    <property type="match status" value="1"/>
</dbReference>
<dbReference type="Gene3D" id="3.10.129.10">
    <property type="entry name" value="Hotdog Thioesterase"/>
    <property type="match status" value="1"/>
</dbReference>
<sequence>MQKSNLMSLLPQQDPFRLIDRIVSYEPGQRLRAEMDLSRLYSDFGQQAIVPLHVLVESLAQTAVIYVQLETNPLEDHEVPLLGKVEAKAIKDVAWTQSVQLEITPVRILAKQAMLTGRVRTIPEEEIHLTAELYVAVSKGQVSHL</sequence>
<protein>
    <submittedName>
        <fullName evidence="1">FabA-like domain protein</fullName>
    </submittedName>
</protein>
<gene>
    <name evidence="1" type="ORF">ACFSUC_17275</name>
</gene>
<keyword evidence="2" id="KW-1185">Reference proteome</keyword>
<name>A0ABW5RFQ3_9BACL</name>
<dbReference type="InterPro" id="IPR029069">
    <property type="entry name" value="HotDog_dom_sf"/>
</dbReference>
<evidence type="ECO:0000313" key="1">
    <source>
        <dbReference type="EMBL" id="MFD2673329.1"/>
    </source>
</evidence>
<accession>A0ABW5RFQ3</accession>
<dbReference type="Proteomes" id="UP001597497">
    <property type="component" value="Unassembled WGS sequence"/>
</dbReference>
<evidence type="ECO:0000313" key="2">
    <source>
        <dbReference type="Proteomes" id="UP001597497"/>
    </source>
</evidence>
<comment type="caution">
    <text evidence="1">The sequence shown here is derived from an EMBL/GenBank/DDBJ whole genome shotgun (WGS) entry which is preliminary data.</text>
</comment>
<organism evidence="1 2">
    <name type="scientific">Marinicrinis sediminis</name>
    <dbReference type="NCBI Taxonomy" id="1652465"/>
    <lineage>
        <taxon>Bacteria</taxon>
        <taxon>Bacillati</taxon>
        <taxon>Bacillota</taxon>
        <taxon>Bacilli</taxon>
        <taxon>Bacillales</taxon>
        <taxon>Paenibacillaceae</taxon>
    </lineage>
</organism>
<dbReference type="EMBL" id="JBHUMM010000043">
    <property type="protein sequence ID" value="MFD2673329.1"/>
    <property type="molecule type" value="Genomic_DNA"/>
</dbReference>
<proteinExistence type="predicted"/>
<reference evidence="2" key="1">
    <citation type="journal article" date="2019" name="Int. J. Syst. Evol. Microbiol.">
        <title>The Global Catalogue of Microorganisms (GCM) 10K type strain sequencing project: providing services to taxonomists for standard genome sequencing and annotation.</title>
        <authorList>
            <consortium name="The Broad Institute Genomics Platform"/>
            <consortium name="The Broad Institute Genome Sequencing Center for Infectious Disease"/>
            <person name="Wu L."/>
            <person name="Ma J."/>
        </authorList>
    </citation>
    <scope>NUCLEOTIDE SEQUENCE [LARGE SCALE GENOMIC DNA]</scope>
    <source>
        <strain evidence="2">KCTC 33676</strain>
    </source>
</reference>